<evidence type="ECO:0000313" key="2">
    <source>
        <dbReference type="Proteomes" id="UP000075606"/>
    </source>
</evidence>
<proteinExistence type="predicted"/>
<name>A0A150XB29_9BACT</name>
<comment type="caution">
    <text evidence="1">The sequence shown here is derived from an EMBL/GenBank/DDBJ whole genome shotgun (WGS) entry which is preliminary data.</text>
</comment>
<organism evidence="1 2">
    <name type="scientific">Roseivirga spongicola</name>
    <dbReference type="NCBI Taxonomy" id="333140"/>
    <lineage>
        <taxon>Bacteria</taxon>
        <taxon>Pseudomonadati</taxon>
        <taxon>Bacteroidota</taxon>
        <taxon>Cytophagia</taxon>
        <taxon>Cytophagales</taxon>
        <taxon>Roseivirgaceae</taxon>
        <taxon>Roseivirga</taxon>
    </lineage>
</organism>
<sequence>MSNSIKIGSKMKKLASVNITYNTISAGNSVGVYPSSEDKLSLSHLILKPLSHFRFKSPTESNAGNYELNINVLADTHHLPDENNFVECKTVGKNILVFLNFSQIGDAIKSTNYLNYRFCIEFNESYNSFIKGKEIIIVTASGDPEEGDASKVIVEDEDEI</sequence>
<gene>
    <name evidence="1" type="ORF">AWW68_08850</name>
</gene>
<reference evidence="1 2" key="1">
    <citation type="submission" date="2016-01" db="EMBL/GenBank/DDBJ databases">
        <title>Genome sequencing of Roseivirga spongicola UST030701-084.</title>
        <authorList>
            <person name="Selvaratnam C."/>
            <person name="Thevarajoo S."/>
            <person name="Goh K.M."/>
            <person name="Ee R."/>
            <person name="Chan K.-G."/>
            <person name="Chong C.S."/>
        </authorList>
    </citation>
    <scope>NUCLEOTIDE SEQUENCE [LARGE SCALE GENOMIC DNA]</scope>
    <source>
        <strain evidence="1 2">UST030701-084</strain>
    </source>
</reference>
<accession>A0A150XB29</accession>
<protein>
    <submittedName>
        <fullName evidence="1">Uncharacterized protein</fullName>
    </submittedName>
</protein>
<keyword evidence="2" id="KW-1185">Reference proteome</keyword>
<dbReference type="STRING" id="333140.AWW68_08850"/>
<dbReference type="EMBL" id="LRPC01000012">
    <property type="protein sequence ID" value="KYG75927.1"/>
    <property type="molecule type" value="Genomic_DNA"/>
</dbReference>
<dbReference type="Proteomes" id="UP000075606">
    <property type="component" value="Unassembled WGS sequence"/>
</dbReference>
<evidence type="ECO:0000313" key="1">
    <source>
        <dbReference type="EMBL" id="KYG75927.1"/>
    </source>
</evidence>
<dbReference type="AlphaFoldDB" id="A0A150XB29"/>